<dbReference type="EMBL" id="CP090979">
    <property type="protein sequence ID" value="UJF36608.1"/>
    <property type="molecule type" value="Genomic_DNA"/>
</dbReference>
<reference evidence="1 2" key="1">
    <citation type="journal article" date="2024" name="Int. J. Syst. Evol. Microbiol.">
        <title>Paenibacillus hexagrammi sp. nov., a novel bacterium isolated from the gut content of Hexagrammos agrammus.</title>
        <authorList>
            <person name="Jung H.K."/>
            <person name="Kim D.G."/>
            <person name="Zin H."/>
            <person name="Park J."/>
            <person name="Jung H."/>
            <person name="Kim Y.O."/>
            <person name="Kong H.J."/>
            <person name="Kim J.W."/>
            <person name="Kim Y.S."/>
        </authorList>
    </citation>
    <scope>NUCLEOTIDE SEQUENCE [LARGE SCALE GENOMIC DNA]</scope>
    <source>
        <strain evidence="1 2">YPD9-1</strain>
    </source>
</reference>
<dbReference type="RefSeq" id="WP_235123158.1">
    <property type="nucleotide sequence ID" value="NZ_CP090979.1"/>
</dbReference>
<dbReference type="SUPFAM" id="SSF53067">
    <property type="entry name" value="Actin-like ATPase domain"/>
    <property type="match status" value="1"/>
</dbReference>
<dbReference type="Gene3D" id="3.30.420.40">
    <property type="match status" value="1"/>
</dbReference>
<organism evidence="1 2">
    <name type="scientific">Paenibacillus hexagrammi</name>
    <dbReference type="NCBI Taxonomy" id="2908839"/>
    <lineage>
        <taxon>Bacteria</taxon>
        <taxon>Bacillati</taxon>
        <taxon>Bacillota</taxon>
        <taxon>Bacilli</taxon>
        <taxon>Bacillales</taxon>
        <taxon>Paenibacillaceae</taxon>
        <taxon>Paenibacillus</taxon>
    </lineage>
</organism>
<name>A0ABY3SRC3_9BACL</name>
<evidence type="ECO:0000313" key="1">
    <source>
        <dbReference type="EMBL" id="UJF36608.1"/>
    </source>
</evidence>
<keyword evidence="2" id="KW-1185">Reference proteome</keyword>
<gene>
    <name evidence="1" type="ORF">L0M14_30430</name>
</gene>
<dbReference type="Proteomes" id="UP001649230">
    <property type="component" value="Plasmid pYPD9-1"/>
</dbReference>
<geneLocation type="plasmid" evidence="1 2">
    <name>pYPD9-1</name>
</geneLocation>
<keyword evidence="1" id="KW-0614">Plasmid</keyword>
<protein>
    <recommendedName>
        <fullName evidence="3">Actin-like protein N-terminal domain-containing protein</fullName>
    </recommendedName>
</protein>
<accession>A0ABY3SRC3</accession>
<evidence type="ECO:0000313" key="2">
    <source>
        <dbReference type="Proteomes" id="UP001649230"/>
    </source>
</evidence>
<dbReference type="InterPro" id="IPR043129">
    <property type="entry name" value="ATPase_NBD"/>
</dbReference>
<proteinExistence type="predicted"/>
<evidence type="ECO:0008006" key="3">
    <source>
        <dbReference type="Google" id="ProtNLM"/>
    </source>
</evidence>
<sequence>MVKKFVVVLDPGNGTMKYFADGMAKPESVAAAIARYKPVSTSTKISKGRKPAQAFKVGDDSQQWVIGYEDIESFKLDPILLSGRDGLARYSNPMYALYAKMGLAKAIGKNKPSEILLITSTPAYESKKPAVLEKLDALFRDFHKVWTDDSRNIYNVSQYETVSETEAVLYDIYFAEDGSTADEKILSQDVLVINVGFGTTDLSRYSSLEYLPLDRETIKTSYLDVVKKCRDWLEAAVGREITLEEVAMQLDQQKNAKTKVFKFVDNEINGFNEVYQSALLSVFDEIVTEISVLVDDTFRFSRVIVVGGPAEDTVWGNLFKSWSSRVTIPDEPQFSPTRGMYKYGKFFVLANEETATEKE</sequence>